<dbReference type="GO" id="GO:0006487">
    <property type="term" value="P:protein N-linked glycosylation"/>
    <property type="evidence" value="ECO:0007669"/>
    <property type="project" value="TreeGrafter"/>
</dbReference>
<keyword evidence="5" id="KW-0677">Repeat</keyword>
<dbReference type="InterPro" id="IPR001347">
    <property type="entry name" value="SIS_dom"/>
</dbReference>
<evidence type="ECO:0000256" key="1">
    <source>
        <dbReference type="ARBA" id="ARBA00001031"/>
    </source>
</evidence>
<dbReference type="AlphaFoldDB" id="A0A381WGJ7"/>
<dbReference type="Pfam" id="PF01380">
    <property type="entry name" value="SIS"/>
    <property type="match status" value="2"/>
</dbReference>
<dbReference type="GO" id="GO:0005829">
    <property type="term" value="C:cytosol"/>
    <property type="evidence" value="ECO:0007669"/>
    <property type="project" value="TreeGrafter"/>
</dbReference>
<dbReference type="PANTHER" id="PTHR10937">
    <property type="entry name" value="GLUCOSAMINE--FRUCTOSE-6-PHOSPHATE AMINOTRANSFERASE, ISOMERIZING"/>
    <property type="match status" value="1"/>
</dbReference>
<sequence length="606" mass="67952">MCGIVGIVSHNNCVNEIVSGLNSLEYRGYDSCGITALNGDVFSYKKSVNKISHLEKEIDKDKIKGNIVIGHTRWATHGKPSLTNCHPFIKDNCALVHNGIIENFEQLINYYSLDDKNIISETDSEVIAEIFNKLLNKYNNPIEAIRDLTKKIVGTFSLGFLVKGSNSIYATRKGSPLVLGLSDTFNSISSDLLGLPDETKEIIFLEENDIATINKSSISIYDIENNEVKREKHQFVPKKDFKVRGDFKHFMEKEIFHQPISMEDTILNFADQKNSSIFFPENEIDFSNVSNFILVACGTAYHSCMIAKYWFEQLTGIPTTIDIGSEYRYRKDKPVKNSIGIVVSQSGETMDTLECLKKFKHHDIFTISIVNVLNSSIARMSEYILPTLAGPEIGVASTKAFTSQLAVLALLALHIKKNNMQNIDYAKDAFFQSLFEIQQNMERILKNSKKFEEVAHSLRDAKSIFYIGRGPMYPLALEGALKLKEITYKHCEGYAAGELKHGPLALIEDDIPVIALAPYDENFLKILSNIQEIKARNGKIILISDSKGVNMAKKYCDQTIVLPNTNFVTSAILYSLPVQLIAYHLAVLLGTDVDQPRNLAKSVTVE</sequence>
<dbReference type="GO" id="GO:0006002">
    <property type="term" value="P:fructose 6-phosphate metabolic process"/>
    <property type="evidence" value="ECO:0007669"/>
    <property type="project" value="TreeGrafter"/>
</dbReference>
<dbReference type="Gene3D" id="3.60.20.10">
    <property type="entry name" value="Glutamine Phosphoribosylpyrophosphate, subunit 1, domain 1"/>
    <property type="match status" value="1"/>
</dbReference>
<evidence type="ECO:0000256" key="5">
    <source>
        <dbReference type="ARBA" id="ARBA00022737"/>
    </source>
</evidence>
<dbReference type="CDD" id="cd05009">
    <property type="entry name" value="SIS_GlmS_GlmD_2"/>
    <property type="match status" value="1"/>
</dbReference>
<dbReference type="PROSITE" id="PS51464">
    <property type="entry name" value="SIS"/>
    <property type="match status" value="2"/>
</dbReference>
<keyword evidence="6" id="KW-0315">Glutamine amidotransferase</keyword>
<evidence type="ECO:0000259" key="8">
    <source>
        <dbReference type="PROSITE" id="PS51464"/>
    </source>
</evidence>
<evidence type="ECO:0000256" key="6">
    <source>
        <dbReference type="ARBA" id="ARBA00022962"/>
    </source>
</evidence>
<evidence type="ECO:0000256" key="3">
    <source>
        <dbReference type="ARBA" id="ARBA00022576"/>
    </source>
</evidence>
<dbReference type="Pfam" id="PF13522">
    <property type="entry name" value="GATase_6"/>
    <property type="match status" value="1"/>
</dbReference>
<dbReference type="PANTHER" id="PTHR10937:SF0">
    <property type="entry name" value="GLUTAMINE--FRUCTOSE-6-PHOSPHATE TRANSAMINASE (ISOMERIZING)"/>
    <property type="match status" value="1"/>
</dbReference>
<dbReference type="GO" id="GO:0004360">
    <property type="term" value="F:glutamine-fructose-6-phosphate transaminase (isomerizing) activity"/>
    <property type="evidence" value="ECO:0007669"/>
    <property type="project" value="UniProtKB-EC"/>
</dbReference>
<dbReference type="GO" id="GO:0046349">
    <property type="term" value="P:amino sugar biosynthetic process"/>
    <property type="evidence" value="ECO:0007669"/>
    <property type="project" value="UniProtKB-ARBA"/>
</dbReference>
<dbReference type="NCBIfam" id="NF001484">
    <property type="entry name" value="PRK00331.1"/>
    <property type="match status" value="1"/>
</dbReference>
<comment type="catalytic activity">
    <reaction evidence="1">
        <text>D-fructose 6-phosphate + L-glutamine = D-glucosamine 6-phosphate + L-glutamate</text>
        <dbReference type="Rhea" id="RHEA:13237"/>
        <dbReference type="ChEBI" id="CHEBI:29985"/>
        <dbReference type="ChEBI" id="CHEBI:58359"/>
        <dbReference type="ChEBI" id="CHEBI:58725"/>
        <dbReference type="ChEBI" id="CHEBI:61527"/>
        <dbReference type="EC" id="2.6.1.16"/>
    </reaction>
</comment>
<keyword evidence="3" id="KW-0032">Aminotransferase</keyword>
<dbReference type="GO" id="GO:0006047">
    <property type="term" value="P:UDP-N-acetylglucosamine metabolic process"/>
    <property type="evidence" value="ECO:0007669"/>
    <property type="project" value="TreeGrafter"/>
</dbReference>
<organism evidence="9">
    <name type="scientific">marine metagenome</name>
    <dbReference type="NCBI Taxonomy" id="408172"/>
    <lineage>
        <taxon>unclassified sequences</taxon>
        <taxon>metagenomes</taxon>
        <taxon>ecological metagenomes</taxon>
    </lineage>
</organism>
<dbReference type="InterPro" id="IPR047084">
    <property type="entry name" value="GFAT_N"/>
</dbReference>
<dbReference type="InterPro" id="IPR017932">
    <property type="entry name" value="GATase_2_dom"/>
</dbReference>
<dbReference type="InterPro" id="IPR029055">
    <property type="entry name" value="Ntn_hydrolases_N"/>
</dbReference>
<accession>A0A381WGJ7</accession>
<feature type="domain" description="SIS" evidence="8">
    <location>
        <begin position="454"/>
        <end position="596"/>
    </location>
</feature>
<protein>
    <recommendedName>
        <fullName evidence="2">glutamine--fructose-6-phosphate transaminase (isomerizing)</fullName>
        <ecNumber evidence="2">2.6.1.16</ecNumber>
    </recommendedName>
</protein>
<dbReference type="InterPro" id="IPR046348">
    <property type="entry name" value="SIS_dom_sf"/>
</dbReference>
<keyword evidence="4" id="KW-0808">Transferase</keyword>
<gene>
    <name evidence="9" type="ORF">METZ01_LOCUS104052</name>
</gene>
<reference evidence="9" key="1">
    <citation type="submission" date="2018-05" db="EMBL/GenBank/DDBJ databases">
        <authorList>
            <person name="Lanie J.A."/>
            <person name="Ng W.-L."/>
            <person name="Kazmierczak K.M."/>
            <person name="Andrzejewski T.M."/>
            <person name="Davidsen T.M."/>
            <person name="Wayne K.J."/>
            <person name="Tettelin H."/>
            <person name="Glass J.I."/>
            <person name="Rusch D."/>
            <person name="Podicherti R."/>
            <person name="Tsui H.-C.T."/>
            <person name="Winkler M.E."/>
        </authorList>
    </citation>
    <scope>NUCLEOTIDE SEQUENCE</scope>
</reference>
<feature type="domain" description="Glutamine amidotransferase type-2" evidence="7">
    <location>
        <begin position="2"/>
        <end position="216"/>
    </location>
</feature>
<dbReference type="InterPro" id="IPR005855">
    <property type="entry name" value="GFAT"/>
</dbReference>
<dbReference type="CDD" id="cd00714">
    <property type="entry name" value="GFAT"/>
    <property type="match status" value="1"/>
</dbReference>
<evidence type="ECO:0000256" key="2">
    <source>
        <dbReference type="ARBA" id="ARBA00012916"/>
    </source>
</evidence>
<dbReference type="EMBL" id="UINC01011628">
    <property type="protein sequence ID" value="SVA51198.1"/>
    <property type="molecule type" value="Genomic_DNA"/>
</dbReference>
<evidence type="ECO:0000313" key="9">
    <source>
        <dbReference type="EMBL" id="SVA51198.1"/>
    </source>
</evidence>
<dbReference type="InterPro" id="IPR035490">
    <property type="entry name" value="GlmS/FrlB_SIS"/>
</dbReference>
<dbReference type="InterPro" id="IPR035466">
    <property type="entry name" value="GlmS/AgaS_SIS"/>
</dbReference>
<name>A0A381WGJ7_9ZZZZ</name>
<feature type="domain" description="SIS" evidence="8">
    <location>
        <begin position="282"/>
        <end position="423"/>
    </location>
</feature>
<dbReference type="NCBIfam" id="TIGR01135">
    <property type="entry name" value="glmS"/>
    <property type="match status" value="1"/>
</dbReference>
<dbReference type="GO" id="GO:0097367">
    <property type="term" value="F:carbohydrate derivative binding"/>
    <property type="evidence" value="ECO:0007669"/>
    <property type="project" value="InterPro"/>
</dbReference>
<dbReference type="SUPFAM" id="SSF56235">
    <property type="entry name" value="N-terminal nucleophile aminohydrolases (Ntn hydrolases)"/>
    <property type="match status" value="1"/>
</dbReference>
<dbReference type="Gene3D" id="3.40.50.10490">
    <property type="entry name" value="Glucose-6-phosphate isomerase like protein, domain 1"/>
    <property type="match status" value="2"/>
</dbReference>
<evidence type="ECO:0000256" key="4">
    <source>
        <dbReference type="ARBA" id="ARBA00022679"/>
    </source>
</evidence>
<dbReference type="SUPFAM" id="SSF53697">
    <property type="entry name" value="SIS domain"/>
    <property type="match status" value="1"/>
</dbReference>
<evidence type="ECO:0000259" key="7">
    <source>
        <dbReference type="PROSITE" id="PS51278"/>
    </source>
</evidence>
<dbReference type="FunFam" id="3.40.50.10490:FF:000001">
    <property type="entry name" value="Glutamine--fructose-6-phosphate aminotransferase [isomerizing]"/>
    <property type="match status" value="1"/>
</dbReference>
<dbReference type="EC" id="2.6.1.16" evidence="2"/>
<dbReference type="FunFam" id="3.40.50.10490:FF:000002">
    <property type="entry name" value="Glutamine--fructose-6-phosphate aminotransferase [isomerizing]"/>
    <property type="match status" value="1"/>
</dbReference>
<dbReference type="PROSITE" id="PS51278">
    <property type="entry name" value="GATASE_TYPE_2"/>
    <property type="match status" value="1"/>
</dbReference>
<dbReference type="CDD" id="cd05008">
    <property type="entry name" value="SIS_GlmS_GlmD_1"/>
    <property type="match status" value="1"/>
</dbReference>
<proteinExistence type="predicted"/>